<gene>
    <name evidence="2" type="ORF">BE0216_00065</name>
    <name evidence="3" type="ORF">BE0216_11865</name>
    <name evidence="1" type="ORF">BEUL_1589</name>
</gene>
<organism evidence="1 4">
    <name type="scientific">Bifidobacterium eulemuris</name>
    <dbReference type="NCBI Taxonomy" id="1765219"/>
    <lineage>
        <taxon>Bacteria</taxon>
        <taxon>Bacillati</taxon>
        <taxon>Actinomycetota</taxon>
        <taxon>Actinomycetes</taxon>
        <taxon>Bifidobacteriales</taxon>
        <taxon>Bifidobacteriaceae</taxon>
        <taxon>Bifidobacterium</taxon>
    </lineage>
</organism>
<dbReference type="Proteomes" id="UP000216057">
    <property type="component" value="Unassembled WGS sequence"/>
</dbReference>
<dbReference type="SUPFAM" id="SSF52266">
    <property type="entry name" value="SGNH hydrolase"/>
    <property type="match status" value="1"/>
</dbReference>
<protein>
    <submittedName>
        <fullName evidence="1">Uncharacterized protein</fullName>
    </submittedName>
</protein>
<evidence type="ECO:0000313" key="3">
    <source>
        <dbReference type="EMBL" id="QOL33054.1"/>
    </source>
</evidence>
<dbReference type="EMBL" id="MWWZ01000008">
    <property type="protein sequence ID" value="OZG67498.1"/>
    <property type="molecule type" value="Genomic_DNA"/>
</dbReference>
<dbReference type="AlphaFoldDB" id="A0A261G7W8"/>
<dbReference type="EMBL" id="CP062938">
    <property type="protein sequence ID" value="QOL33054.1"/>
    <property type="molecule type" value="Genomic_DNA"/>
</dbReference>
<evidence type="ECO:0000313" key="2">
    <source>
        <dbReference type="EMBL" id="QOL31040.1"/>
    </source>
</evidence>
<dbReference type="KEGG" id="beu:BE0216_11865"/>
<dbReference type="RefSeq" id="WP_143249315.1">
    <property type="nucleotide sequence ID" value="NZ_CP062938.1"/>
</dbReference>
<evidence type="ECO:0000313" key="4">
    <source>
        <dbReference type="Proteomes" id="UP000216057"/>
    </source>
</evidence>
<reference evidence="2 5" key="2">
    <citation type="submission" date="2020-10" db="EMBL/GenBank/DDBJ databases">
        <title>Genome sequencing of Bifidobacterium eulemuris_DSMZ_100216.</title>
        <authorList>
            <person name="Kim J."/>
        </authorList>
    </citation>
    <scope>NUCLEOTIDE SEQUENCE [LARGE SCALE GENOMIC DNA]</scope>
    <source>
        <strain evidence="2 5">DSM 100216</strain>
    </source>
</reference>
<reference evidence="1 4" key="1">
    <citation type="journal article" date="2017" name="BMC Genomics">
        <title>Comparative genomic and phylogenomic analyses of the Bifidobacteriaceae family.</title>
        <authorList>
            <person name="Lugli G.A."/>
            <person name="Milani C."/>
            <person name="Turroni F."/>
            <person name="Duranti S."/>
            <person name="Mancabelli L."/>
            <person name="Mangifesta M."/>
            <person name="Ferrario C."/>
            <person name="Modesto M."/>
            <person name="Mattarelli P."/>
            <person name="Jiri K."/>
            <person name="van Sinderen D."/>
            <person name="Ventura M."/>
        </authorList>
    </citation>
    <scope>NUCLEOTIDE SEQUENCE [LARGE SCALE GENOMIC DNA]</scope>
    <source>
        <strain evidence="1 4">DSM 100216</strain>
    </source>
</reference>
<name>A0A261G7W8_9BIFI</name>
<sequence>MSETVIYAFGDSIVNGHAYPQQGSVERAAASIGGCRVIKMARNGATICCTELHNADLGDRLKPRSMRCRRMLPSPTSSCSMV</sequence>
<evidence type="ECO:0000313" key="5">
    <source>
        <dbReference type="Proteomes" id="UP000593943"/>
    </source>
</evidence>
<accession>A0A261G7W8</accession>
<dbReference type="Proteomes" id="UP000593943">
    <property type="component" value="Chromosome"/>
</dbReference>
<keyword evidence="5" id="KW-1185">Reference proteome</keyword>
<evidence type="ECO:0000313" key="1">
    <source>
        <dbReference type="EMBL" id="OZG67498.1"/>
    </source>
</evidence>
<dbReference type="KEGG" id="beu:BE0216_00065"/>
<dbReference type="EMBL" id="CP062938">
    <property type="protein sequence ID" value="QOL31040.1"/>
    <property type="molecule type" value="Genomic_DNA"/>
</dbReference>
<proteinExistence type="predicted"/>
<dbReference type="OrthoDB" id="3228266at2"/>